<dbReference type="GO" id="GO:0016740">
    <property type="term" value="F:transferase activity"/>
    <property type="evidence" value="ECO:0007669"/>
    <property type="project" value="UniProtKB-KW"/>
</dbReference>
<dbReference type="EMBL" id="JH636049">
    <property type="protein sequence ID" value="EID54126.1"/>
    <property type="molecule type" value="Genomic_DNA"/>
</dbReference>
<organism evidence="1 2">
    <name type="scientific">Saccharomonospora xinjiangensis XJ-54</name>
    <dbReference type="NCBI Taxonomy" id="882086"/>
    <lineage>
        <taxon>Bacteria</taxon>
        <taxon>Bacillati</taxon>
        <taxon>Actinomycetota</taxon>
        <taxon>Actinomycetes</taxon>
        <taxon>Pseudonocardiales</taxon>
        <taxon>Pseudonocardiaceae</taxon>
        <taxon>Saccharomonospora</taxon>
    </lineage>
</organism>
<keyword evidence="1" id="KW-0808">Transferase</keyword>
<evidence type="ECO:0000313" key="1">
    <source>
        <dbReference type="EMBL" id="EID54126.1"/>
    </source>
</evidence>
<dbReference type="Gene3D" id="3.40.50.11190">
    <property type="match status" value="1"/>
</dbReference>
<evidence type="ECO:0000313" key="2">
    <source>
        <dbReference type="Proteomes" id="UP000004691"/>
    </source>
</evidence>
<sequence>MTHLLLRADASPTIGVGHVSRMVAFAEQASSRGWSVTFSGTLTSAGWFAAQLDELGVGVVPPTDPGDASALPRLASAVEADVVLVDHYGIGEQRAAVNAEGAVLVSLESREFGRRQADVVVESELHDLPRPEDGSPVVLRGPRYAPLREQVRRARRRRARRRSEAAGSGSAPKVVVVLGGGAVWREEVTRTMCALRDTGMAFDAEVVAHGDPEVPETVPGQRFTVSAPDTRLPERLADADLAVSAAGVTLLEACCIGVPTALLLLVDNQEAGYTAAVDAGLAAGLGWASDLASPHALDGAAKALRALLAEPGRRGRMASSAASAVDGLGAARVLDVAVEAKAAAP</sequence>
<name>I0V1X3_9PSEU</name>
<dbReference type="Proteomes" id="UP000004691">
    <property type="component" value="Unassembled WGS sequence"/>
</dbReference>
<protein>
    <submittedName>
        <fullName evidence="1">Spore coat polysaccharide biosynthesis protein, predicted glycosyltransferase</fullName>
    </submittedName>
</protein>
<dbReference type="Gene3D" id="3.40.50.2000">
    <property type="entry name" value="Glycogen Phosphorylase B"/>
    <property type="match status" value="1"/>
</dbReference>
<proteinExistence type="predicted"/>
<dbReference type="RefSeq" id="WP_006238275.1">
    <property type="nucleotide sequence ID" value="NZ_JH636049.1"/>
</dbReference>
<dbReference type="AlphaFoldDB" id="I0V1X3"/>
<accession>I0V1X3</accession>
<dbReference type="OrthoDB" id="9805604at2"/>
<dbReference type="SUPFAM" id="SSF53756">
    <property type="entry name" value="UDP-Glycosyltransferase/glycogen phosphorylase"/>
    <property type="match status" value="1"/>
</dbReference>
<dbReference type="eggNOG" id="COG3980">
    <property type="taxonomic scope" value="Bacteria"/>
</dbReference>
<keyword evidence="2" id="KW-1185">Reference proteome</keyword>
<gene>
    <name evidence="1" type="ORF">SacxiDRAFT_1888</name>
</gene>
<reference evidence="1 2" key="1">
    <citation type="submission" date="2012-01" db="EMBL/GenBank/DDBJ databases">
        <title>Improved High-Quality Draft sequence of Saccharomonospora xinjiangensis XJ-54.</title>
        <authorList>
            <consortium name="US DOE Joint Genome Institute"/>
            <person name="Lucas S."/>
            <person name="Han J."/>
            <person name="Lapidus A."/>
            <person name="Cheng J.-F."/>
            <person name="Goodwin L."/>
            <person name="Pitluck S."/>
            <person name="Peters L."/>
            <person name="Mikhailova N."/>
            <person name="Teshima H."/>
            <person name="Detter J.C."/>
            <person name="Han C."/>
            <person name="Tapia R."/>
            <person name="Land M."/>
            <person name="Hauser L."/>
            <person name="Kyrpides N."/>
            <person name="Ivanova N."/>
            <person name="Pagani I."/>
            <person name="Brambilla E.-M."/>
            <person name="Klenk H.-P."/>
            <person name="Woyke T."/>
        </authorList>
    </citation>
    <scope>NUCLEOTIDE SEQUENCE [LARGE SCALE GENOMIC DNA]</scope>
    <source>
        <strain evidence="1 2">XJ-54</strain>
    </source>
</reference>
<dbReference type="STRING" id="882086.SacxiDRAFT_1888"/>
<dbReference type="HOGENOM" id="CLU_023406_1_0_11"/>